<sequence>ILTVVRGTPKATLLHHICDGLNLDPGGILEYYGFRNTFRIRSLPSRSPSTATVRFISLGVFSPAPILEQGAEQLRAELNHQLRAHYRECLNDDRPGMERCRRINVHDGRFFTVEQQATLITYEESTASWSGVWLTDFGSNSSLQPWIPQSSPGVKAQFYPIAPWGECSMSSMAPQGLRKNIDIGRYTHPNPFLRALTDLSPDDCRLCEKDPFMFLSDIYDTSALSWMQVFSYLHASFASLPPSPTDQAPRLRADKELLDRSVSYFSEVLSFLKHPPETWQSHARSKEVAKRLITDFEVLRAEADSLSKWCSESISIAMSTISILDSQKNLAEARRIQFITYLAFIFIPMTFIASCFGMNIQELANPGSTLRMYFTISVPFTVVMLMIPAWIELKDWV</sequence>
<evidence type="ECO:0000256" key="5">
    <source>
        <dbReference type="SAM" id="Phobius"/>
    </source>
</evidence>
<keyword evidence="3 5" id="KW-1133">Transmembrane helix</keyword>
<feature type="transmembrane region" description="Helical" evidence="5">
    <location>
        <begin position="372"/>
        <end position="391"/>
    </location>
</feature>
<keyword evidence="4 5" id="KW-0472">Membrane</keyword>
<keyword evidence="2 5" id="KW-0812">Transmembrane</keyword>
<dbReference type="EMBL" id="MU005578">
    <property type="protein sequence ID" value="KAF2685912.1"/>
    <property type="molecule type" value="Genomic_DNA"/>
</dbReference>
<dbReference type="SUPFAM" id="SSF144083">
    <property type="entry name" value="Magnesium transport protein CorA, transmembrane region"/>
    <property type="match status" value="1"/>
</dbReference>
<dbReference type="OrthoDB" id="3231000at2759"/>
<evidence type="ECO:0000256" key="2">
    <source>
        <dbReference type="ARBA" id="ARBA00022692"/>
    </source>
</evidence>
<evidence type="ECO:0000256" key="1">
    <source>
        <dbReference type="ARBA" id="ARBA00004141"/>
    </source>
</evidence>
<feature type="transmembrane region" description="Helical" evidence="5">
    <location>
        <begin position="338"/>
        <end position="360"/>
    </location>
</feature>
<evidence type="ECO:0008006" key="8">
    <source>
        <dbReference type="Google" id="ProtNLM"/>
    </source>
</evidence>
<feature type="non-terminal residue" evidence="6">
    <location>
        <position position="397"/>
    </location>
</feature>
<evidence type="ECO:0000313" key="6">
    <source>
        <dbReference type="EMBL" id="KAF2685912.1"/>
    </source>
</evidence>
<dbReference type="GO" id="GO:0046873">
    <property type="term" value="F:metal ion transmembrane transporter activity"/>
    <property type="evidence" value="ECO:0007669"/>
    <property type="project" value="InterPro"/>
</dbReference>
<dbReference type="InterPro" id="IPR002523">
    <property type="entry name" value="MgTranspt_CorA/ZnTranspt_ZntB"/>
</dbReference>
<dbReference type="Pfam" id="PF01544">
    <property type="entry name" value="CorA"/>
    <property type="match status" value="1"/>
</dbReference>
<evidence type="ECO:0000256" key="3">
    <source>
        <dbReference type="ARBA" id="ARBA00022989"/>
    </source>
</evidence>
<keyword evidence="7" id="KW-1185">Reference proteome</keyword>
<proteinExistence type="predicted"/>
<reference evidence="6" key="1">
    <citation type="journal article" date="2020" name="Stud. Mycol.">
        <title>101 Dothideomycetes genomes: a test case for predicting lifestyles and emergence of pathogens.</title>
        <authorList>
            <person name="Haridas S."/>
            <person name="Albert R."/>
            <person name="Binder M."/>
            <person name="Bloem J."/>
            <person name="Labutti K."/>
            <person name="Salamov A."/>
            <person name="Andreopoulos B."/>
            <person name="Baker S."/>
            <person name="Barry K."/>
            <person name="Bills G."/>
            <person name="Bluhm B."/>
            <person name="Cannon C."/>
            <person name="Castanera R."/>
            <person name="Culley D."/>
            <person name="Daum C."/>
            <person name="Ezra D."/>
            <person name="Gonzalez J."/>
            <person name="Henrissat B."/>
            <person name="Kuo A."/>
            <person name="Liang C."/>
            <person name="Lipzen A."/>
            <person name="Lutzoni F."/>
            <person name="Magnuson J."/>
            <person name="Mondo S."/>
            <person name="Nolan M."/>
            <person name="Ohm R."/>
            <person name="Pangilinan J."/>
            <person name="Park H.-J."/>
            <person name="Ramirez L."/>
            <person name="Alfaro M."/>
            <person name="Sun H."/>
            <person name="Tritt A."/>
            <person name="Yoshinaga Y."/>
            <person name="Zwiers L.-H."/>
            <person name="Turgeon B."/>
            <person name="Goodwin S."/>
            <person name="Spatafora J."/>
            <person name="Crous P."/>
            <person name="Grigoriev I."/>
        </authorList>
    </citation>
    <scope>NUCLEOTIDE SEQUENCE</scope>
    <source>
        <strain evidence="6">CBS 122367</strain>
    </source>
</reference>
<dbReference type="Gene3D" id="1.20.58.340">
    <property type="entry name" value="Magnesium transport protein CorA, transmembrane region"/>
    <property type="match status" value="1"/>
</dbReference>
<dbReference type="InterPro" id="IPR045863">
    <property type="entry name" value="CorA_TM1_TM2"/>
</dbReference>
<protein>
    <recommendedName>
        <fullName evidence="8">Cora-domain-containing protein</fullName>
    </recommendedName>
</protein>
<gene>
    <name evidence="6" type="ORF">K458DRAFT_263366</name>
</gene>
<organism evidence="6 7">
    <name type="scientific">Lentithecium fluviatile CBS 122367</name>
    <dbReference type="NCBI Taxonomy" id="1168545"/>
    <lineage>
        <taxon>Eukaryota</taxon>
        <taxon>Fungi</taxon>
        <taxon>Dikarya</taxon>
        <taxon>Ascomycota</taxon>
        <taxon>Pezizomycotina</taxon>
        <taxon>Dothideomycetes</taxon>
        <taxon>Pleosporomycetidae</taxon>
        <taxon>Pleosporales</taxon>
        <taxon>Massarineae</taxon>
        <taxon>Lentitheciaceae</taxon>
        <taxon>Lentithecium</taxon>
    </lineage>
</organism>
<dbReference type="Proteomes" id="UP000799291">
    <property type="component" value="Unassembled WGS sequence"/>
</dbReference>
<dbReference type="AlphaFoldDB" id="A0A6G1J5X1"/>
<dbReference type="GO" id="GO:0016020">
    <property type="term" value="C:membrane"/>
    <property type="evidence" value="ECO:0007669"/>
    <property type="project" value="UniProtKB-SubCell"/>
</dbReference>
<comment type="subcellular location">
    <subcellularLocation>
        <location evidence="1">Membrane</location>
        <topology evidence="1">Multi-pass membrane protein</topology>
    </subcellularLocation>
</comment>
<feature type="non-terminal residue" evidence="6">
    <location>
        <position position="1"/>
    </location>
</feature>
<name>A0A6G1J5X1_9PLEO</name>
<accession>A0A6G1J5X1</accession>
<evidence type="ECO:0000256" key="4">
    <source>
        <dbReference type="ARBA" id="ARBA00023136"/>
    </source>
</evidence>
<evidence type="ECO:0000313" key="7">
    <source>
        <dbReference type="Proteomes" id="UP000799291"/>
    </source>
</evidence>